<dbReference type="EMBL" id="HBUF01636517">
    <property type="protein sequence ID" value="CAG6784256.1"/>
    <property type="molecule type" value="Transcribed_RNA"/>
</dbReference>
<organism evidence="2">
    <name type="scientific">Cacopsylla melanoneura</name>
    <dbReference type="NCBI Taxonomy" id="428564"/>
    <lineage>
        <taxon>Eukaryota</taxon>
        <taxon>Metazoa</taxon>
        <taxon>Ecdysozoa</taxon>
        <taxon>Arthropoda</taxon>
        <taxon>Hexapoda</taxon>
        <taxon>Insecta</taxon>
        <taxon>Pterygota</taxon>
        <taxon>Neoptera</taxon>
        <taxon>Paraneoptera</taxon>
        <taxon>Hemiptera</taxon>
        <taxon>Sternorrhyncha</taxon>
        <taxon>Psylloidea</taxon>
        <taxon>Psyllidae</taxon>
        <taxon>Psyllinae</taxon>
        <taxon>Cacopsylla</taxon>
    </lineage>
</organism>
<proteinExistence type="predicted"/>
<feature type="region of interest" description="Disordered" evidence="1">
    <location>
        <begin position="54"/>
        <end position="83"/>
    </location>
</feature>
<evidence type="ECO:0000313" key="2">
    <source>
        <dbReference type="EMBL" id="CAG6784256.1"/>
    </source>
</evidence>
<dbReference type="AlphaFoldDB" id="A0A8D9FBH2"/>
<dbReference type="EMBL" id="HBUF01367337">
    <property type="protein sequence ID" value="CAG6724289.1"/>
    <property type="molecule type" value="Transcribed_RNA"/>
</dbReference>
<name>A0A8D9FBH2_9HEMI</name>
<evidence type="ECO:0000256" key="1">
    <source>
        <dbReference type="SAM" id="MobiDB-lite"/>
    </source>
</evidence>
<protein>
    <submittedName>
        <fullName evidence="2">Uncharacterized protein</fullName>
    </submittedName>
</protein>
<feature type="compositionally biased region" description="Low complexity" evidence="1">
    <location>
        <begin position="54"/>
        <end position="65"/>
    </location>
</feature>
<accession>A0A8D9FBH2</accession>
<sequence>MVTGVGITTDFLQLLQQDTTKATTTAAQDQVAMTTAVQDQVTMTMAAQDQLTMTTTADQDQDTATSGQPHVETVPHPIASRDDAPLMEKPAASVIGRTISHHVASRRQGGGRIKLNLPETKFKQCMLIIHLTAIAHLTAILKEAHKHYDLEQIGQNEAGATTV</sequence>
<reference evidence="2" key="1">
    <citation type="submission" date="2021-05" db="EMBL/GenBank/DDBJ databases">
        <authorList>
            <person name="Alioto T."/>
            <person name="Alioto T."/>
            <person name="Gomez Garrido J."/>
        </authorList>
    </citation>
    <scope>NUCLEOTIDE SEQUENCE</scope>
</reference>